<evidence type="ECO:0000313" key="2">
    <source>
        <dbReference type="EMBL" id="PWA81261.1"/>
    </source>
</evidence>
<dbReference type="InterPro" id="IPR057207">
    <property type="entry name" value="FBXL15_LRR"/>
</dbReference>
<dbReference type="PANTHER" id="PTHR13318:SF190">
    <property type="entry name" value="PARTNER OF PAIRED, ISOFORM B"/>
    <property type="match status" value="1"/>
</dbReference>
<dbReference type="OrthoDB" id="10257471at2759"/>
<dbReference type="Gene3D" id="3.80.10.10">
    <property type="entry name" value="Ribonuclease Inhibitor"/>
    <property type="match status" value="1"/>
</dbReference>
<dbReference type="Pfam" id="PF25372">
    <property type="entry name" value="DUF7885"/>
    <property type="match status" value="1"/>
</dbReference>
<dbReference type="InterPro" id="IPR006553">
    <property type="entry name" value="Leu-rich_rpt_Cys-con_subtyp"/>
</dbReference>
<dbReference type="STRING" id="35608.A0A2U1P668"/>
<accession>A0A2U1P668</accession>
<dbReference type="Proteomes" id="UP000245207">
    <property type="component" value="Unassembled WGS sequence"/>
</dbReference>
<comment type="caution">
    <text evidence="2">The sequence shown here is derived from an EMBL/GenBank/DDBJ whole genome shotgun (WGS) entry which is preliminary data.</text>
</comment>
<dbReference type="EMBL" id="PKPP01001611">
    <property type="protein sequence ID" value="PWA81261.1"/>
    <property type="molecule type" value="Genomic_DNA"/>
</dbReference>
<dbReference type="InterPro" id="IPR032675">
    <property type="entry name" value="LRR_dom_sf"/>
</dbReference>
<sequence>MEPLGEDEIFCIYERITRKVDKKSFSKVCKKFLKVAGFNFRLLQTKSPDLLYHVLTSSPKMSWFECHVPLSNNHMKLIAESCPNIKHLDLSLSKYLDHQVAELEFDDVGLCAIASACIHMDHTDKVTEKVMEPLGEDEIFCIYERITRKVDKKSFSKVCKKFLKVAGFNFRLLQTKSPDLLYHVLTSSPKMSWFECHVPLSNNHMKLIAESCPNIKHLDLSLSKYLDHQVAELEFDDVGLCAIASACIHMDHVNLYGRLHIKEIGIGSLVRSCRNLELLNLQNCANVSDKSLNMIGEATHLKELYLSRCNLISDLGLEYLANGDLRYCLEELDLDKCDRITDNGIVYLKKLVSLRSLSLCGCGANITDHGVVALCELPNLETLYLNSLTSMTDISLLEIGRKCLKMLVLSFSGYFHGKLLSQLL</sequence>
<protein>
    <submittedName>
        <fullName evidence="2">Leucine-rich repeat, cysteine-containing subtype</fullName>
    </submittedName>
</protein>
<gene>
    <name evidence="2" type="ORF">CTI12_AA189220</name>
</gene>
<dbReference type="AlphaFoldDB" id="A0A2U1P668"/>
<dbReference type="SUPFAM" id="SSF52047">
    <property type="entry name" value="RNI-like"/>
    <property type="match status" value="1"/>
</dbReference>
<reference evidence="2 3" key="1">
    <citation type="journal article" date="2018" name="Mol. Plant">
        <title>The genome of Artemisia annua provides insight into the evolution of Asteraceae family and artemisinin biosynthesis.</title>
        <authorList>
            <person name="Shen Q."/>
            <person name="Zhang L."/>
            <person name="Liao Z."/>
            <person name="Wang S."/>
            <person name="Yan T."/>
            <person name="Shi P."/>
            <person name="Liu M."/>
            <person name="Fu X."/>
            <person name="Pan Q."/>
            <person name="Wang Y."/>
            <person name="Lv Z."/>
            <person name="Lu X."/>
            <person name="Zhang F."/>
            <person name="Jiang W."/>
            <person name="Ma Y."/>
            <person name="Chen M."/>
            <person name="Hao X."/>
            <person name="Li L."/>
            <person name="Tang Y."/>
            <person name="Lv G."/>
            <person name="Zhou Y."/>
            <person name="Sun X."/>
            <person name="Brodelius P.E."/>
            <person name="Rose J.K.C."/>
            <person name="Tang K."/>
        </authorList>
    </citation>
    <scope>NUCLEOTIDE SEQUENCE [LARGE SCALE GENOMIC DNA]</scope>
    <source>
        <strain evidence="3">cv. Huhao1</strain>
        <tissue evidence="2">Leaf</tissue>
    </source>
</reference>
<name>A0A2U1P668_ARTAN</name>
<keyword evidence="3" id="KW-1185">Reference proteome</keyword>
<feature type="domain" description="F-box/LRR-repeat protein 15-like leucin rich repeat" evidence="1">
    <location>
        <begin position="196"/>
        <end position="392"/>
    </location>
</feature>
<evidence type="ECO:0000313" key="3">
    <source>
        <dbReference type="Proteomes" id="UP000245207"/>
    </source>
</evidence>
<proteinExistence type="predicted"/>
<dbReference type="GO" id="GO:0019005">
    <property type="term" value="C:SCF ubiquitin ligase complex"/>
    <property type="evidence" value="ECO:0007669"/>
    <property type="project" value="TreeGrafter"/>
</dbReference>
<dbReference type="PANTHER" id="PTHR13318">
    <property type="entry name" value="PARTNER OF PAIRED, ISOFORM B-RELATED"/>
    <property type="match status" value="1"/>
</dbReference>
<organism evidence="2 3">
    <name type="scientific">Artemisia annua</name>
    <name type="common">Sweet wormwood</name>
    <dbReference type="NCBI Taxonomy" id="35608"/>
    <lineage>
        <taxon>Eukaryota</taxon>
        <taxon>Viridiplantae</taxon>
        <taxon>Streptophyta</taxon>
        <taxon>Embryophyta</taxon>
        <taxon>Tracheophyta</taxon>
        <taxon>Spermatophyta</taxon>
        <taxon>Magnoliopsida</taxon>
        <taxon>eudicotyledons</taxon>
        <taxon>Gunneridae</taxon>
        <taxon>Pentapetalae</taxon>
        <taxon>asterids</taxon>
        <taxon>campanulids</taxon>
        <taxon>Asterales</taxon>
        <taxon>Asteraceae</taxon>
        <taxon>Asteroideae</taxon>
        <taxon>Anthemideae</taxon>
        <taxon>Artemisiinae</taxon>
        <taxon>Artemisia</taxon>
    </lineage>
</organism>
<dbReference type="SMART" id="SM00367">
    <property type="entry name" value="LRR_CC"/>
    <property type="match status" value="7"/>
</dbReference>
<dbReference type="GO" id="GO:0031146">
    <property type="term" value="P:SCF-dependent proteasomal ubiquitin-dependent protein catabolic process"/>
    <property type="evidence" value="ECO:0007669"/>
    <property type="project" value="TreeGrafter"/>
</dbReference>
<evidence type="ECO:0000259" key="1">
    <source>
        <dbReference type="Pfam" id="PF25372"/>
    </source>
</evidence>